<reference evidence="3 4" key="1">
    <citation type="submission" date="2019-08" db="EMBL/GenBank/DDBJ databases">
        <title>Lentzea from Indian Himalayas.</title>
        <authorList>
            <person name="Mandal S."/>
            <person name="Mallick Gupta A."/>
            <person name="Maiti P.K."/>
            <person name="Sarkar J."/>
            <person name="Mandal S."/>
        </authorList>
    </citation>
    <scope>NUCLEOTIDE SEQUENCE [LARGE SCALE GENOMIC DNA]</scope>
    <source>
        <strain evidence="3 4">PSKA42</strain>
    </source>
</reference>
<evidence type="ECO:0000259" key="2">
    <source>
        <dbReference type="Pfam" id="PF00144"/>
    </source>
</evidence>
<dbReference type="Proteomes" id="UP001515943">
    <property type="component" value="Unassembled WGS sequence"/>
</dbReference>
<feature type="domain" description="Beta-lactamase-related" evidence="2">
    <location>
        <begin position="43"/>
        <end position="353"/>
    </location>
</feature>
<dbReference type="Pfam" id="PF00144">
    <property type="entry name" value="Beta-lactamase"/>
    <property type="match status" value="1"/>
</dbReference>
<evidence type="ECO:0000256" key="1">
    <source>
        <dbReference type="SAM" id="SignalP"/>
    </source>
</evidence>
<proteinExistence type="predicted"/>
<organism evidence="3 4">
    <name type="scientific">Lentzea indica</name>
    <dbReference type="NCBI Taxonomy" id="2604800"/>
    <lineage>
        <taxon>Bacteria</taxon>
        <taxon>Bacillati</taxon>
        <taxon>Actinomycetota</taxon>
        <taxon>Actinomycetes</taxon>
        <taxon>Pseudonocardiales</taxon>
        <taxon>Pseudonocardiaceae</taxon>
        <taxon>Lentzea</taxon>
    </lineage>
</organism>
<gene>
    <name evidence="3" type="ORF">FXN61_15550</name>
</gene>
<dbReference type="PROSITE" id="PS51257">
    <property type="entry name" value="PROKAR_LIPOPROTEIN"/>
    <property type="match status" value="1"/>
</dbReference>
<dbReference type="EMBL" id="VSRL01000047">
    <property type="protein sequence ID" value="NKE58159.1"/>
    <property type="molecule type" value="Genomic_DNA"/>
</dbReference>
<sequence length="372" mass="39321">MRTWKSRLVAGSVALVLGGCCLTALPVAARPDGGHAGDRAAVQAIVDGFTARGVPGAMVFAHDRQGRWTVNSGTGELGSDRPIRPWHRVRVASNTKMFVAAVMLQLVGEGKVVLDAPVERYLPGLVRGNGYDGARITVRQLLQHTSGMADYINDVLSDPDANNHPWRPEELVKIGLSHPPLFAPGTGWAYSNTGYIVLGMLVETVTGNDVGAEITGRLIRPLGLWQTTYPQAGDKRIRGPHAHGYYAFPGQPVVDVTELEPSLPGAAAALISTGPDLTRFARALLAGTVLRPDLLAQMRTTVPAEGPDYGLGIREFPLPCGGMAWGHAGNMPGFDSFTAATDDGRSAFAVANGRLTDGSTANLRSAVESALC</sequence>
<dbReference type="InterPro" id="IPR050491">
    <property type="entry name" value="AmpC-like"/>
</dbReference>
<feature type="signal peptide" evidence="1">
    <location>
        <begin position="1"/>
        <end position="29"/>
    </location>
</feature>
<accession>A0ABX1FHC6</accession>
<evidence type="ECO:0000313" key="4">
    <source>
        <dbReference type="Proteomes" id="UP001515943"/>
    </source>
</evidence>
<protein>
    <submittedName>
        <fullName evidence="3">Beta-lactamase family protein</fullName>
    </submittedName>
</protein>
<dbReference type="SUPFAM" id="SSF56601">
    <property type="entry name" value="beta-lactamase/transpeptidase-like"/>
    <property type="match status" value="1"/>
</dbReference>
<dbReference type="InterPro" id="IPR001466">
    <property type="entry name" value="Beta-lactam-related"/>
</dbReference>
<keyword evidence="4" id="KW-1185">Reference proteome</keyword>
<keyword evidence="1" id="KW-0732">Signal</keyword>
<dbReference type="PANTHER" id="PTHR46825">
    <property type="entry name" value="D-ALANYL-D-ALANINE-CARBOXYPEPTIDASE/ENDOPEPTIDASE AMPH"/>
    <property type="match status" value="1"/>
</dbReference>
<name>A0ABX1FHC6_9PSEU</name>
<comment type="caution">
    <text evidence="3">The sequence shown here is derived from an EMBL/GenBank/DDBJ whole genome shotgun (WGS) entry which is preliminary data.</text>
</comment>
<dbReference type="PANTHER" id="PTHR46825:SF7">
    <property type="entry name" value="D-ALANYL-D-ALANINE CARBOXYPEPTIDASE"/>
    <property type="match status" value="1"/>
</dbReference>
<dbReference type="Gene3D" id="3.40.710.10">
    <property type="entry name" value="DD-peptidase/beta-lactamase superfamily"/>
    <property type="match status" value="1"/>
</dbReference>
<dbReference type="InterPro" id="IPR012338">
    <property type="entry name" value="Beta-lactam/transpept-like"/>
</dbReference>
<feature type="chain" id="PRO_5045578807" evidence="1">
    <location>
        <begin position="30"/>
        <end position="372"/>
    </location>
</feature>
<evidence type="ECO:0000313" key="3">
    <source>
        <dbReference type="EMBL" id="NKE58159.1"/>
    </source>
</evidence>